<sequence>MSAPSGSSPRRKTPPKLATSCAAIATTSSVEEELGGKVLCRWSPKTEGPELLVMQGDLTCCKADAIVNAANTRLMHGGGLAGAIVRSGGSSIQQESSKWVKDHGPLTVGDAVTTAAGKLTCQHVIHTVGPNVGSETLTSEHATQLRHAVWSALLEADRLKVKSVAVPGISTGIFGYPRDLGAKEIVTEAAKFCKEKAGSTALKRIALMNIDDPTVKSFVKAVTDEMEESGKRHKDLSEALAGLKIRDTCMESDTVPCTIIGVSTANNNSVSTKIMSLKLAHDKIIFS</sequence>
<evidence type="ECO:0000259" key="1">
    <source>
        <dbReference type="PROSITE" id="PS51154"/>
    </source>
</evidence>
<dbReference type="KEGG" id="pif:PITG_14043"/>
<dbReference type="VEuPathDB" id="FungiDB:PITG_14043"/>
<dbReference type="HOGENOM" id="CLU_046550_7_0_1"/>
<dbReference type="AlphaFoldDB" id="D0NNH8"/>
<dbReference type="PANTHER" id="PTHR11106">
    <property type="entry name" value="GANGLIOSIDE INDUCED DIFFERENTIATION ASSOCIATED PROTEIN 2-RELATED"/>
    <property type="match status" value="1"/>
</dbReference>
<organism evidence="2 3">
    <name type="scientific">Phytophthora infestans (strain T30-4)</name>
    <name type="common">Potato late blight agent</name>
    <dbReference type="NCBI Taxonomy" id="403677"/>
    <lineage>
        <taxon>Eukaryota</taxon>
        <taxon>Sar</taxon>
        <taxon>Stramenopiles</taxon>
        <taxon>Oomycota</taxon>
        <taxon>Peronosporomycetes</taxon>
        <taxon>Peronosporales</taxon>
        <taxon>Peronosporaceae</taxon>
        <taxon>Phytophthora</taxon>
    </lineage>
</organism>
<name>D0NNH8_PHYIT</name>
<dbReference type="eggNOG" id="KOG2633">
    <property type="taxonomic scope" value="Eukaryota"/>
</dbReference>
<protein>
    <recommendedName>
        <fullName evidence="1">Macro domain-containing protein</fullName>
    </recommendedName>
</protein>
<dbReference type="SUPFAM" id="SSF52949">
    <property type="entry name" value="Macro domain-like"/>
    <property type="match status" value="1"/>
</dbReference>
<gene>
    <name evidence="2" type="ORF">PITG_14043</name>
</gene>
<dbReference type="GeneID" id="9468267"/>
<proteinExistence type="predicted"/>
<dbReference type="Proteomes" id="UP000006643">
    <property type="component" value="Unassembled WGS sequence"/>
</dbReference>
<dbReference type="STRING" id="403677.D0NNH8"/>
<dbReference type="Pfam" id="PF01661">
    <property type="entry name" value="Macro"/>
    <property type="match status" value="1"/>
</dbReference>
<dbReference type="EMBL" id="DS028149">
    <property type="protein sequence ID" value="EEY62149.1"/>
    <property type="molecule type" value="Genomic_DNA"/>
</dbReference>
<dbReference type="PANTHER" id="PTHR11106:SF111">
    <property type="entry name" value="MACRO DOMAIN-CONTAINING PROTEIN"/>
    <property type="match status" value="1"/>
</dbReference>
<feature type="domain" description="Macro" evidence="1">
    <location>
        <begin position="38"/>
        <end position="226"/>
    </location>
</feature>
<dbReference type="Gene3D" id="3.40.220.10">
    <property type="entry name" value="Leucine Aminopeptidase, subunit E, domain 1"/>
    <property type="match status" value="1"/>
</dbReference>
<dbReference type="CDD" id="cd02907">
    <property type="entry name" value="Macro_Af1521_BAL-like"/>
    <property type="match status" value="1"/>
</dbReference>
<dbReference type="PROSITE" id="PS51154">
    <property type="entry name" value="MACRO"/>
    <property type="match status" value="1"/>
</dbReference>
<dbReference type="InterPro" id="IPR002589">
    <property type="entry name" value="Macro_dom"/>
</dbReference>
<dbReference type="InParanoid" id="D0NNH8"/>
<dbReference type="InterPro" id="IPR043472">
    <property type="entry name" value="Macro_dom-like"/>
</dbReference>
<evidence type="ECO:0000313" key="3">
    <source>
        <dbReference type="Proteomes" id="UP000006643"/>
    </source>
</evidence>
<dbReference type="RefSeq" id="XP_002899180.1">
    <property type="nucleotide sequence ID" value="XM_002899134.1"/>
</dbReference>
<dbReference type="OrthoDB" id="6133115at2759"/>
<evidence type="ECO:0000313" key="2">
    <source>
        <dbReference type="EMBL" id="EEY62149.1"/>
    </source>
</evidence>
<dbReference type="SMART" id="SM00506">
    <property type="entry name" value="A1pp"/>
    <property type="match status" value="1"/>
</dbReference>
<accession>D0NNH8</accession>
<dbReference type="OMA" id="HMISHAK"/>
<reference evidence="3" key="1">
    <citation type="journal article" date="2009" name="Nature">
        <title>Genome sequence and analysis of the Irish potato famine pathogen Phytophthora infestans.</title>
        <authorList>
            <consortium name="The Broad Institute Genome Sequencing Platform"/>
            <person name="Haas B.J."/>
            <person name="Kamoun S."/>
            <person name="Zody M.C."/>
            <person name="Jiang R.H."/>
            <person name="Handsaker R.E."/>
            <person name="Cano L.M."/>
            <person name="Grabherr M."/>
            <person name="Kodira C.D."/>
            <person name="Raffaele S."/>
            <person name="Torto-Alalibo T."/>
            <person name="Bozkurt T.O."/>
            <person name="Ah-Fong A.M."/>
            <person name="Alvarado L."/>
            <person name="Anderson V.L."/>
            <person name="Armstrong M.R."/>
            <person name="Avrova A."/>
            <person name="Baxter L."/>
            <person name="Beynon J."/>
            <person name="Boevink P.C."/>
            <person name="Bollmann S.R."/>
            <person name="Bos J.I."/>
            <person name="Bulone V."/>
            <person name="Cai G."/>
            <person name="Cakir C."/>
            <person name="Carrington J.C."/>
            <person name="Chawner M."/>
            <person name="Conti L."/>
            <person name="Costanzo S."/>
            <person name="Ewan R."/>
            <person name="Fahlgren N."/>
            <person name="Fischbach M.A."/>
            <person name="Fugelstad J."/>
            <person name="Gilroy E.M."/>
            <person name="Gnerre S."/>
            <person name="Green P.J."/>
            <person name="Grenville-Briggs L.J."/>
            <person name="Griffith J."/>
            <person name="Grunwald N.J."/>
            <person name="Horn K."/>
            <person name="Horner N.R."/>
            <person name="Hu C.H."/>
            <person name="Huitema E."/>
            <person name="Jeong D.H."/>
            <person name="Jones A.M."/>
            <person name="Jones J.D."/>
            <person name="Jones R.W."/>
            <person name="Karlsson E.K."/>
            <person name="Kunjeti S.G."/>
            <person name="Lamour K."/>
            <person name="Liu Z."/>
            <person name="Ma L."/>
            <person name="Maclean D."/>
            <person name="Chibucos M.C."/>
            <person name="McDonald H."/>
            <person name="McWalters J."/>
            <person name="Meijer H.J."/>
            <person name="Morgan W."/>
            <person name="Morris P.F."/>
            <person name="Munro C.A."/>
            <person name="O'Neill K."/>
            <person name="Ospina-Giraldo M."/>
            <person name="Pinzon A."/>
            <person name="Pritchard L."/>
            <person name="Ramsahoye B."/>
            <person name="Ren Q."/>
            <person name="Restrepo S."/>
            <person name="Roy S."/>
            <person name="Sadanandom A."/>
            <person name="Savidor A."/>
            <person name="Schornack S."/>
            <person name="Schwartz D.C."/>
            <person name="Schumann U.D."/>
            <person name="Schwessinger B."/>
            <person name="Seyer L."/>
            <person name="Sharpe T."/>
            <person name="Silvar C."/>
            <person name="Song J."/>
            <person name="Studholme D.J."/>
            <person name="Sykes S."/>
            <person name="Thines M."/>
            <person name="van de Vondervoort P.J."/>
            <person name="Phuntumart V."/>
            <person name="Wawra S."/>
            <person name="Weide R."/>
            <person name="Win J."/>
            <person name="Young C."/>
            <person name="Zhou S."/>
            <person name="Fry W."/>
            <person name="Meyers B.C."/>
            <person name="van West P."/>
            <person name="Ristaino J."/>
            <person name="Govers F."/>
            <person name="Birch P.R."/>
            <person name="Whisson S.C."/>
            <person name="Judelson H.S."/>
            <person name="Nusbaum C."/>
        </authorList>
    </citation>
    <scope>NUCLEOTIDE SEQUENCE [LARGE SCALE GENOMIC DNA]</scope>
    <source>
        <strain evidence="3">T30-4</strain>
    </source>
</reference>
<keyword evidence="3" id="KW-1185">Reference proteome</keyword>